<feature type="region of interest" description="Disordered" evidence="6">
    <location>
        <begin position="841"/>
        <end position="878"/>
    </location>
</feature>
<dbReference type="SMART" id="SM00355">
    <property type="entry name" value="ZnF_C2H2"/>
    <property type="match status" value="2"/>
</dbReference>
<dbReference type="Proteomes" id="UP000438429">
    <property type="component" value="Unassembled WGS sequence"/>
</dbReference>
<dbReference type="GO" id="GO:0008270">
    <property type="term" value="F:zinc ion binding"/>
    <property type="evidence" value="ECO:0007669"/>
    <property type="project" value="UniProtKB-KW"/>
</dbReference>
<sequence>MKTLILQVIRDLALVHHDSSSVTMETGKPGCAPVHNNSTAAQTEKRMDIQAPLTAVYIHTMPALPVQPYPQLPAAAREPAILHLAMPPLYSKEMLPFLTLHIAGGLHSPPGLSVAASTPTARPKSAGKHLCPHCGRDCMKPSVLEKHLRCHTGERPYPCTICGVSFKTQSNLYKHKRTQAHARLSSESDQSSLGSLDSMYSSRETHSSSLSLDEHSEESGSREKDATIPVAEITCPANTTEVFSIKTQGSVCEKKDLTPAGQVPDPNESAKVRKVEEKLRMKNEQPLLTVGRHLPLRRQKATLFSKQWDSSVSRGKSKSHESTDSGFSESSDHYPSPGSVWPDHSLDSLPESNKEHLEETTNTHMPSDPSQGAQEPKNTAKEQEQKTLEERISKLISENTAVVEDKQLENVRPRKTVLSKQGSIDLPMPYTYKDSFHFDMRLSKPPNVGLQRNRNPGLYSSVPTQHSITMEHVPLTRSNSLPFNVTLLQPEGSIPSSSYQGNVTLVCRGSSGQINPAGFAIKPVKQQSSTHRPLVRQTAVDCNHATDGVFMNSSVEEASTGSLSCDGDGGDICGEPSNRKFRRKKAQKFAYNKWYMYGGGTFKKLYNTEKGVDNNVKKGRKCINPVHKAFQGPQKKLSTDYKETVTSSSTSSRTTVCHPGCPPTKLSLVSTVDFNTRTSQLYSSCSSLKTPIQRNMSLSILSLSSTGSLMSQKTDSKSSGEAGTDEKNTDPVSQLCEAHFPSYKKKQRTDDKIICPLQMKATPNTLTHPTPSVTCSAPQQETNFSYINFQKHQKHTQLKGALFSPCIINANAPSVSTPPATSIPSDAKTSFLPKYQLKLPNAAEPDSNTSPHVVGKPIGTDSSTSTSQAQQTSPSFTTLEKNFSDPVTSPLMQGCDFTKTNAFNSTQLRLPCTTTTHCQPETSRFNENVTSSLPVVHRQIAATTITTACLKDYQEGLCSTSTQPSKSALVQFPGPVAPVVVNFPPMPMTTVRNQTSAAAIKTFSQCQLNSNPSLSHSQLLPEPHQVHPVNRAHSNLNSPKVTCNIVSYDQVQPAAQNVFHVHTADLQICLQIISDEQLALIEPQIERQADSSHSQRRDMEALDPEEIQNKAQSTVAKGNNNARSDHRQLGYQLDKSESLPTLNMEGIKHPLSAHFREAQPNIHTTEHRNSCQATESAEAKPPEVPGFMLHSHKCSHVNTATEALSSAADVMSTAASLEGGQLGRGQASEEEQALSLNHCAEEQLLLDTSVSQGGLQPLSGQQKLRMTCLSPNTVNQKSLKSELLGKKPHHGASCDANIMKAKCEASAFKSSRLESGEALPSLQGKLSLAFGAACANELSGSINKCKSPRRSNPQSICYSNPLEPMSSETLNPSKHEKRGCDREGPSDNSVALLEMTICDSQDVICSANSEKQVSLFTSVSSNIQDERPKDIPAVLPSSQSTAAGFMDGDCLARCAAQKLQTRGPGEATEVKVDSFKNSCLSEHHPQHLSQTHSGMSEYPPQSSQQTPSTSNNLNLSASGSQTSLFSSPQPPLEMNNLYFSQQHWESSTTHNQQTQILWESNSSELSNTQAQFKETQSVFSQVESSPQLTTFSHQDQKQQGNTEGNKSPALCHDTLETHKNPRLSPDIKTPSTTQHCQVSRSLQVGRASAGWTGNTQASNTNILGNNIGAPLNPFTYPEPEQDNKDLAPDDYMTHSSNSGRPDITNKYQPLFLAGQLQGYQPAESLTSGLRPVQSCQDYREETSSSDDEGKLIIEL</sequence>
<dbReference type="InterPro" id="IPR013087">
    <property type="entry name" value="Znf_C2H2_type"/>
</dbReference>
<dbReference type="SUPFAM" id="SSF57667">
    <property type="entry name" value="beta-beta-alpha zinc fingers"/>
    <property type="match status" value="1"/>
</dbReference>
<feature type="compositionally biased region" description="Polar residues" evidence="6">
    <location>
        <begin position="1568"/>
        <end position="1605"/>
    </location>
</feature>
<keyword evidence="3 5" id="KW-0863">Zinc-finger</keyword>
<comment type="caution">
    <text evidence="8">The sequence shown here is derived from an EMBL/GenBank/DDBJ whole genome shotgun (WGS) entry which is preliminary data.</text>
</comment>
<feature type="compositionally biased region" description="Basic and acidic residues" evidence="6">
    <location>
        <begin position="212"/>
        <end position="226"/>
    </location>
</feature>
<feature type="compositionally biased region" description="Basic and acidic residues" evidence="6">
    <location>
        <begin position="714"/>
        <end position="729"/>
    </location>
</feature>
<evidence type="ECO:0000256" key="2">
    <source>
        <dbReference type="ARBA" id="ARBA00022737"/>
    </source>
</evidence>
<keyword evidence="4" id="KW-0862">Zinc</keyword>
<feature type="compositionally biased region" description="Low complexity" evidence="6">
    <location>
        <begin position="185"/>
        <end position="211"/>
    </location>
</feature>
<feature type="domain" description="C2H2-type" evidence="7">
    <location>
        <begin position="157"/>
        <end position="186"/>
    </location>
</feature>
<feature type="region of interest" description="Disordered" evidence="6">
    <location>
        <begin position="1482"/>
        <end position="1529"/>
    </location>
</feature>
<evidence type="ECO:0000256" key="4">
    <source>
        <dbReference type="ARBA" id="ARBA00022833"/>
    </source>
</evidence>
<evidence type="ECO:0000259" key="7">
    <source>
        <dbReference type="PROSITE" id="PS50157"/>
    </source>
</evidence>
<feature type="compositionally biased region" description="Polar residues" evidence="6">
    <location>
        <begin position="1511"/>
        <end position="1527"/>
    </location>
</feature>
<feature type="compositionally biased region" description="Low complexity" evidence="6">
    <location>
        <begin position="860"/>
        <end position="878"/>
    </location>
</feature>
<keyword evidence="1" id="KW-0479">Metal-binding</keyword>
<dbReference type="FunFam" id="3.30.160.60:FF:000688">
    <property type="entry name" value="zinc finger protein 197 isoform X1"/>
    <property type="match status" value="1"/>
</dbReference>
<evidence type="ECO:0000256" key="1">
    <source>
        <dbReference type="ARBA" id="ARBA00022723"/>
    </source>
</evidence>
<dbReference type="PANTHER" id="PTHR47166">
    <property type="entry name" value="ZINC FINGER PROTEIN 831"/>
    <property type="match status" value="1"/>
</dbReference>
<gene>
    <name evidence="8" type="ORF">F2P81_013198</name>
</gene>
<feature type="region of interest" description="Disordered" evidence="6">
    <location>
        <begin position="1356"/>
        <end position="1386"/>
    </location>
</feature>
<feature type="domain" description="C2H2-type" evidence="7">
    <location>
        <begin position="129"/>
        <end position="156"/>
    </location>
</feature>
<feature type="region of interest" description="Disordered" evidence="6">
    <location>
        <begin position="1727"/>
        <end position="1755"/>
    </location>
</feature>
<dbReference type="Gene3D" id="3.30.160.60">
    <property type="entry name" value="Classic Zinc Finger"/>
    <property type="match status" value="2"/>
</dbReference>
<evidence type="ECO:0000256" key="5">
    <source>
        <dbReference type="PROSITE-ProRule" id="PRU00042"/>
    </source>
</evidence>
<feature type="region of interest" description="Disordered" evidence="6">
    <location>
        <begin position="306"/>
        <end position="386"/>
    </location>
</feature>
<organism evidence="8 9">
    <name type="scientific">Scophthalmus maximus</name>
    <name type="common">Turbot</name>
    <name type="synonym">Psetta maxima</name>
    <dbReference type="NCBI Taxonomy" id="52904"/>
    <lineage>
        <taxon>Eukaryota</taxon>
        <taxon>Metazoa</taxon>
        <taxon>Chordata</taxon>
        <taxon>Craniata</taxon>
        <taxon>Vertebrata</taxon>
        <taxon>Euteleostomi</taxon>
        <taxon>Actinopterygii</taxon>
        <taxon>Neopterygii</taxon>
        <taxon>Teleostei</taxon>
        <taxon>Neoteleostei</taxon>
        <taxon>Acanthomorphata</taxon>
        <taxon>Carangaria</taxon>
        <taxon>Pleuronectiformes</taxon>
        <taxon>Pleuronectoidei</taxon>
        <taxon>Scophthalmidae</taxon>
        <taxon>Scophthalmus</taxon>
    </lineage>
</organism>
<feature type="compositionally biased region" description="Basic and acidic residues" evidence="6">
    <location>
        <begin position="352"/>
        <end position="361"/>
    </location>
</feature>
<dbReference type="PROSITE" id="PS50157">
    <property type="entry name" value="ZINC_FINGER_C2H2_2"/>
    <property type="match status" value="2"/>
</dbReference>
<feature type="compositionally biased region" description="Basic and acidic residues" evidence="6">
    <location>
        <begin position="1737"/>
        <end position="1755"/>
    </location>
</feature>
<evidence type="ECO:0000313" key="8">
    <source>
        <dbReference type="EMBL" id="KAF0035440.1"/>
    </source>
</evidence>
<evidence type="ECO:0000313" key="9">
    <source>
        <dbReference type="Proteomes" id="UP000438429"/>
    </source>
</evidence>
<evidence type="ECO:0000256" key="3">
    <source>
        <dbReference type="ARBA" id="ARBA00022771"/>
    </source>
</evidence>
<dbReference type="Pfam" id="PF00096">
    <property type="entry name" value="zf-C2H2"/>
    <property type="match status" value="1"/>
</dbReference>
<protein>
    <recommendedName>
        <fullName evidence="7">C2H2-type domain-containing protein</fullName>
    </recommendedName>
</protein>
<dbReference type="PANTHER" id="PTHR47166:SF1">
    <property type="entry name" value="ZINC FINGER PROTEIN 831"/>
    <property type="match status" value="1"/>
</dbReference>
<keyword evidence="2" id="KW-0677">Repeat</keyword>
<feature type="region of interest" description="Disordered" evidence="6">
    <location>
        <begin position="1568"/>
        <end position="1636"/>
    </location>
</feature>
<proteinExistence type="predicted"/>
<feature type="compositionally biased region" description="Polar residues" evidence="6">
    <location>
        <begin position="362"/>
        <end position="377"/>
    </location>
</feature>
<evidence type="ECO:0000256" key="6">
    <source>
        <dbReference type="SAM" id="MobiDB-lite"/>
    </source>
</evidence>
<feature type="region of interest" description="Disordered" evidence="6">
    <location>
        <begin position="709"/>
        <end position="731"/>
    </location>
</feature>
<accession>A0A6A4SU79</accession>
<name>A0A6A4SU79_SCOMX</name>
<feature type="compositionally biased region" description="Low complexity" evidence="6">
    <location>
        <begin position="1499"/>
        <end position="1510"/>
    </location>
</feature>
<feature type="region of interest" description="Disordered" evidence="6">
    <location>
        <begin position="179"/>
        <end position="229"/>
    </location>
</feature>
<dbReference type="PROSITE" id="PS00028">
    <property type="entry name" value="ZINC_FINGER_C2H2_1"/>
    <property type="match status" value="2"/>
</dbReference>
<reference evidence="8 9" key="1">
    <citation type="submission" date="2019-06" db="EMBL/GenBank/DDBJ databases">
        <title>Draft genomes of female and male turbot (Scophthalmus maximus).</title>
        <authorList>
            <person name="Xu H."/>
            <person name="Xu X.-W."/>
            <person name="Shao C."/>
            <person name="Chen S."/>
        </authorList>
    </citation>
    <scope>NUCLEOTIDE SEQUENCE [LARGE SCALE GENOMIC DNA]</scope>
    <source>
        <strain evidence="8">Ysfricsl-2016a</strain>
        <tissue evidence="8">Blood</tissue>
    </source>
</reference>
<dbReference type="EMBL" id="VEVO01000011">
    <property type="protein sequence ID" value="KAF0035440.1"/>
    <property type="molecule type" value="Genomic_DNA"/>
</dbReference>
<dbReference type="InterPro" id="IPR036236">
    <property type="entry name" value="Znf_C2H2_sf"/>
</dbReference>